<evidence type="ECO:0000256" key="1">
    <source>
        <dbReference type="SAM" id="Phobius"/>
    </source>
</evidence>
<feature type="domain" description="Mannosyl-glycoprotein endo-beta-N-acetylglucosamidase-like" evidence="2">
    <location>
        <begin position="87"/>
        <end position="198"/>
    </location>
</feature>
<name>A0A364K582_9BACL</name>
<dbReference type="InterPro" id="IPR002901">
    <property type="entry name" value="MGlyc_endo_b_GlcNAc-like_dom"/>
</dbReference>
<keyword evidence="1" id="KW-0812">Transmembrane</keyword>
<gene>
    <name evidence="3" type="ORF">DL897_09530</name>
</gene>
<dbReference type="OrthoDB" id="9805070at2"/>
<dbReference type="Gene3D" id="1.10.530.10">
    <property type="match status" value="1"/>
</dbReference>
<dbReference type="AlphaFoldDB" id="A0A364K582"/>
<comment type="caution">
    <text evidence="3">The sequence shown here is derived from an EMBL/GenBank/DDBJ whole genome shotgun (WGS) entry which is preliminary data.</text>
</comment>
<protein>
    <recommendedName>
        <fullName evidence="2">Mannosyl-glycoprotein endo-beta-N-acetylglucosamidase-like domain-containing protein</fullName>
    </recommendedName>
</protein>
<evidence type="ECO:0000259" key="2">
    <source>
        <dbReference type="Pfam" id="PF01832"/>
    </source>
</evidence>
<reference evidence="3 4" key="1">
    <citation type="submission" date="2018-06" db="EMBL/GenBank/DDBJ databases">
        <title>Thermoflavimicrobium daqus sp. nov., a thermophilic microbe isolated from Moutai-flavour Daqu.</title>
        <authorList>
            <person name="Wang X."/>
            <person name="Zhou H."/>
        </authorList>
    </citation>
    <scope>NUCLEOTIDE SEQUENCE [LARGE SCALE GENOMIC DNA]</scope>
    <source>
        <strain evidence="3 4">FBKL4.011</strain>
    </source>
</reference>
<keyword evidence="1" id="KW-0472">Membrane</keyword>
<dbReference type="EMBL" id="QJKK01000004">
    <property type="protein sequence ID" value="RAL24540.1"/>
    <property type="molecule type" value="Genomic_DNA"/>
</dbReference>
<sequence length="215" mass="24290">MVKRYAKFILILLTSVVLILCIYLWYRSSNFYGNYLLSKIINDHYDNYLLSKAPNDHILCRTNQRIIPIEELDKKLKNKGVFKNKGAAFINAGKNHNVDPTLVAAIALFETGYGTSNAVKNYNNPGGLMDPDNPMEFQRFETLEEGINAMTANLYRNYISLGLETPKEIAPKYAPVGAKNDLYDTNGNWAPTVTKFINYLGGLSQNCDETKTSRD</sequence>
<organism evidence="3 4">
    <name type="scientific">Thermoflavimicrobium daqui</name>
    <dbReference type="NCBI Taxonomy" id="2137476"/>
    <lineage>
        <taxon>Bacteria</taxon>
        <taxon>Bacillati</taxon>
        <taxon>Bacillota</taxon>
        <taxon>Bacilli</taxon>
        <taxon>Bacillales</taxon>
        <taxon>Thermoactinomycetaceae</taxon>
        <taxon>Thermoflavimicrobium</taxon>
    </lineage>
</organism>
<feature type="transmembrane region" description="Helical" evidence="1">
    <location>
        <begin position="7"/>
        <end position="26"/>
    </location>
</feature>
<dbReference type="GO" id="GO:0004040">
    <property type="term" value="F:amidase activity"/>
    <property type="evidence" value="ECO:0007669"/>
    <property type="project" value="InterPro"/>
</dbReference>
<keyword evidence="4" id="KW-1185">Reference proteome</keyword>
<dbReference type="Pfam" id="PF01832">
    <property type="entry name" value="Glucosaminidase"/>
    <property type="match status" value="1"/>
</dbReference>
<reference evidence="3 4" key="2">
    <citation type="submission" date="2018-06" db="EMBL/GenBank/DDBJ databases">
        <authorList>
            <person name="Zhirakovskaya E."/>
        </authorList>
    </citation>
    <scope>NUCLEOTIDE SEQUENCE [LARGE SCALE GENOMIC DNA]</scope>
    <source>
        <strain evidence="3 4">FBKL4.011</strain>
    </source>
</reference>
<keyword evidence="1" id="KW-1133">Transmembrane helix</keyword>
<accession>A0A364K582</accession>
<proteinExistence type="predicted"/>
<dbReference type="RefSeq" id="WP_113658911.1">
    <property type="nucleotide sequence ID" value="NZ_KZ845666.1"/>
</dbReference>
<evidence type="ECO:0000313" key="4">
    <source>
        <dbReference type="Proteomes" id="UP000251213"/>
    </source>
</evidence>
<dbReference type="Proteomes" id="UP000251213">
    <property type="component" value="Unassembled WGS sequence"/>
</dbReference>
<evidence type="ECO:0000313" key="3">
    <source>
        <dbReference type="EMBL" id="RAL24540.1"/>
    </source>
</evidence>